<evidence type="ECO:0000313" key="1">
    <source>
        <dbReference type="EMBL" id="DAF95681.1"/>
    </source>
</evidence>
<sequence>MNQNKEAKVFNNPLGIPSENINGLISNGVKDSVEVSSIKSIITNYIKGNDLPEHKKLRLIEATNKLIVLLN</sequence>
<proteinExistence type="predicted"/>
<organism evidence="1">
    <name type="scientific">Myoviridae sp. ctCo31</name>
    <dbReference type="NCBI Taxonomy" id="2825053"/>
    <lineage>
        <taxon>Viruses</taxon>
        <taxon>Duplodnaviria</taxon>
        <taxon>Heunggongvirae</taxon>
        <taxon>Uroviricota</taxon>
        <taxon>Caudoviricetes</taxon>
    </lineage>
</organism>
<reference evidence="1" key="1">
    <citation type="journal article" date="2021" name="Proc. Natl. Acad. Sci. U.S.A.">
        <title>A Catalog of Tens of Thousands of Viruses from Human Metagenomes Reveals Hidden Associations with Chronic Diseases.</title>
        <authorList>
            <person name="Tisza M.J."/>
            <person name="Buck C.B."/>
        </authorList>
    </citation>
    <scope>NUCLEOTIDE SEQUENCE</scope>
    <source>
        <strain evidence="1">CtCo31</strain>
    </source>
</reference>
<name>A0A8S5UMF2_9CAUD</name>
<accession>A0A8S5UMF2</accession>
<dbReference type="EMBL" id="BK016109">
    <property type="protein sequence ID" value="DAF95681.1"/>
    <property type="molecule type" value="Genomic_DNA"/>
</dbReference>
<protein>
    <submittedName>
        <fullName evidence="1">Uncharacterized protein</fullName>
    </submittedName>
</protein>